<dbReference type="PANTHER" id="PTHR43003">
    <property type="entry name" value="DNA-3-METHYLADENINE GLYCOSYLASE"/>
    <property type="match status" value="1"/>
</dbReference>
<dbReference type="PANTHER" id="PTHR43003:SF5">
    <property type="entry name" value="DNA-3-METHYLADENINE GLYCOSYLASE"/>
    <property type="match status" value="1"/>
</dbReference>
<dbReference type="SUPFAM" id="SSF48150">
    <property type="entry name" value="DNA-glycosylase"/>
    <property type="match status" value="1"/>
</dbReference>
<dbReference type="InterPro" id="IPR001497">
    <property type="entry name" value="MethylDNA_cys_MeTrfase_AS"/>
</dbReference>
<dbReference type="NCBIfam" id="TIGR00589">
    <property type="entry name" value="ogt"/>
    <property type="match status" value="1"/>
</dbReference>
<dbReference type="PROSITE" id="PS00374">
    <property type="entry name" value="MGMT"/>
    <property type="match status" value="1"/>
</dbReference>
<dbReference type="Proteomes" id="UP001209916">
    <property type="component" value="Unassembled WGS sequence"/>
</dbReference>
<evidence type="ECO:0000259" key="9">
    <source>
        <dbReference type="SMART" id="SM00478"/>
    </source>
</evidence>
<dbReference type="EMBL" id="JAPKNA010000002">
    <property type="protein sequence ID" value="MCX5464402.1"/>
    <property type="molecule type" value="Genomic_DNA"/>
</dbReference>
<dbReference type="Pfam" id="PF01035">
    <property type="entry name" value="DNA_binding_1"/>
    <property type="match status" value="1"/>
</dbReference>
<dbReference type="Gene3D" id="1.10.340.30">
    <property type="entry name" value="Hypothetical protein, domain 2"/>
    <property type="match status" value="1"/>
</dbReference>
<evidence type="ECO:0000313" key="11">
    <source>
        <dbReference type="Proteomes" id="UP001209916"/>
    </source>
</evidence>
<evidence type="ECO:0000256" key="4">
    <source>
        <dbReference type="ARBA" id="ARBA00022603"/>
    </source>
</evidence>
<keyword evidence="6" id="KW-0227">DNA damage</keyword>
<dbReference type="InterPro" id="IPR036631">
    <property type="entry name" value="MGMT_N_sf"/>
</dbReference>
<reference evidence="10 11" key="1">
    <citation type="submission" date="2022-11" db="EMBL/GenBank/DDBJ databases">
        <title>Biodiversity and phylogenetic relationships of bacteria.</title>
        <authorList>
            <person name="Machado R.A.R."/>
            <person name="Bhat A."/>
            <person name="Loulou A."/>
            <person name="Kallel S."/>
        </authorList>
    </citation>
    <scope>NUCLEOTIDE SEQUENCE [LARGE SCALE GENOMIC DNA]</scope>
    <source>
        <strain evidence="10 11">DSM 13975</strain>
    </source>
</reference>
<dbReference type="SMART" id="SM00478">
    <property type="entry name" value="ENDO3c"/>
    <property type="match status" value="1"/>
</dbReference>
<dbReference type="Gene3D" id="1.10.1670.40">
    <property type="match status" value="1"/>
</dbReference>
<keyword evidence="4 10" id="KW-0489">Methyltransferase</keyword>
<dbReference type="InterPro" id="IPR011257">
    <property type="entry name" value="DNA_glycosylase"/>
</dbReference>
<dbReference type="Pfam" id="PF00730">
    <property type="entry name" value="HhH-GPD"/>
    <property type="match status" value="1"/>
</dbReference>
<proteinExistence type="predicted"/>
<dbReference type="Gene3D" id="1.10.10.10">
    <property type="entry name" value="Winged helix-like DNA-binding domain superfamily/Winged helix DNA-binding domain"/>
    <property type="match status" value="1"/>
</dbReference>
<dbReference type="InterPro" id="IPR008332">
    <property type="entry name" value="MethylG_MeTrfase_N"/>
</dbReference>
<evidence type="ECO:0000256" key="2">
    <source>
        <dbReference type="ARBA" id="ARBA00001286"/>
    </source>
</evidence>
<dbReference type="Pfam" id="PF02870">
    <property type="entry name" value="Methyltransf_1N"/>
    <property type="match status" value="1"/>
</dbReference>
<evidence type="ECO:0000256" key="1">
    <source>
        <dbReference type="ARBA" id="ARBA00000086"/>
    </source>
</evidence>
<dbReference type="InterPro" id="IPR036217">
    <property type="entry name" value="MethylDNA_cys_MeTrfase_DNAb"/>
</dbReference>
<dbReference type="CDD" id="cd06445">
    <property type="entry name" value="ATase"/>
    <property type="match status" value="1"/>
</dbReference>
<dbReference type="InterPro" id="IPR014048">
    <property type="entry name" value="MethylDNA_cys_MeTrfase_DNA-bd"/>
</dbReference>
<sequence>MTHLPSKPDPANRYREAEQFLAALDTDWQALVAHVGPCIHQPRPERDPYEALIRSVVYQQLHTRAAERILQRLIDIYPHGHCPSPEEVLATPYETLRACGLSGAKANSILGLAQARLDGIIPDQVTALQMPDEELIKRLTTLRGIGRWTVEMMMMYTLEHEDILPADDFGVRDGYRNLKRLDTAPTARALREIGQAWAPYRSVASWYLWRMPKQAAALSYQSDTQHQQAKALRKQSQSNRIRFAIAQCSLGALLIAENERGICAISLGDDSSVLLKQLQERFKAADLIDADPQLNQRVAQIVAMVEKPALGLSLPLDIQGTAFQQRVWELLRHIPVGQTLSYTQIAERLGMPKGARAVARACASNTLAIAIPCHRVVRQSGDLAGYRWGLERKKALLERERSKATRNKQA</sequence>
<evidence type="ECO:0000256" key="7">
    <source>
        <dbReference type="ARBA" id="ARBA00023204"/>
    </source>
</evidence>
<evidence type="ECO:0000256" key="6">
    <source>
        <dbReference type="ARBA" id="ARBA00022763"/>
    </source>
</evidence>
<dbReference type="GO" id="GO:0032259">
    <property type="term" value="P:methylation"/>
    <property type="evidence" value="ECO:0007669"/>
    <property type="project" value="UniProtKB-KW"/>
</dbReference>
<accession>A0ABT3VLL6</accession>
<evidence type="ECO:0000256" key="3">
    <source>
        <dbReference type="ARBA" id="ARBA00012000"/>
    </source>
</evidence>
<dbReference type="EC" id="3.2.2.21" evidence="3"/>
<dbReference type="SUPFAM" id="SSF53155">
    <property type="entry name" value="Methylated DNA-protein cysteine methyltransferase domain"/>
    <property type="match status" value="1"/>
</dbReference>
<protein>
    <recommendedName>
        <fullName evidence="3">DNA-3-methyladenine glycosylase II</fullName>
        <ecNumber evidence="3">3.2.2.21</ecNumber>
    </recommendedName>
</protein>
<dbReference type="InterPro" id="IPR051912">
    <property type="entry name" value="Alkylbase_DNA_Glycosylase/TA"/>
</dbReference>
<gene>
    <name evidence="10" type="ORF">OSH09_09400</name>
</gene>
<dbReference type="GO" id="GO:0003908">
    <property type="term" value="F:methylated-DNA-[protein]-cysteine S-methyltransferase activity"/>
    <property type="evidence" value="ECO:0007669"/>
    <property type="project" value="UniProtKB-EC"/>
</dbReference>
<dbReference type="CDD" id="cd00056">
    <property type="entry name" value="ENDO3c"/>
    <property type="match status" value="1"/>
</dbReference>
<keyword evidence="7" id="KW-0234">DNA repair</keyword>
<keyword evidence="5 10" id="KW-0808">Transferase</keyword>
<comment type="catalytic activity">
    <reaction evidence="1">
        <text>Hydrolysis of alkylated DNA, releasing 3-methyladenine, 3-methylguanine, 7-methylguanine and 7-methyladenine.</text>
        <dbReference type="EC" id="3.2.2.21"/>
    </reaction>
</comment>
<dbReference type="InterPro" id="IPR036388">
    <property type="entry name" value="WH-like_DNA-bd_sf"/>
</dbReference>
<evidence type="ECO:0000256" key="5">
    <source>
        <dbReference type="ARBA" id="ARBA00022679"/>
    </source>
</evidence>
<keyword evidence="11" id="KW-1185">Reference proteome</keyword>
<dbReference type="InterPro" id="IPR003265">
    <property type="entry name" value="HhH-GPD_domain"/>
</dbReference>
<comment type="catalytic activity">
    <reaction evidence="8">
        <text>a 6-O-methyl-2'-deoxyguanosine in DNA + L-cysteinyl-[protein] = S-methyl-L-cysteinyl-[protein] + a 2'-deoxyguanosine in DNA</text>
        <dbReference type="Rhea" id="RHEA:24000"/>
        <dbReference type="Rhea" id="RHEA-COMP:10131"/>
        <dbReference type="Rhea" id="RHEA-COMP:10132"/>
        <dbReference type="Rhea" id="RHEA-COMP:11367"/>
        <dbReference type="Rhea" id="RHEA-COMP:11368"/>
        <dbReference type="ChEBI" id="CHEBI:29950"/>
        <dbReference type="ChEBI" id="CHEBI:82612"/>
        <dbReference type="ChEBI" id="CHEBI:85445"/>
        <dbReference type="ChEBI" id="CHEBI:85448"/>
        <dbReference type="EC" id="2.1.1.63"/>
    </reaction>
</comment>
<organism evidence="10 11">
    <name type="scientific">Alcaligenes parafaecalis</name>
    <dbReference type="NCBI Taxonomy" id="171260"/>
    <lineage>
        <taxon>Bacteria</taxon>
        <taxon>Pseudomonadati</taxon>
        <taxon>Pseudomonadota</taxon>
        <taxon>Betaproteobacteria</taxon>
        <taxon>Burkholderiales</taxon>
        <taxon>Alcaligenaceae</taxon>
        <taxon>Alcaligenes</taxon>
    </lineage>
</organism>
<evidence type="ECO:0000313" key="10">
    <source>
        <dbReference type="EMBL" id="MCX5464402.1"/>
    </source>
</evidence>
<comment type="caution">
    <text evidence="10">The sequence shown here is derived from an EMBL/GenBank/DDBJ whole genome shotgun (WGS) entry which is preliminary data.</text>
</comment>
<feature type="domain" description="HhH-GPD" evidence="9">
    <location>
        <begin position="57"/>
        <end position="213"/>
    </location>
</feature>
<evidence type="ECO:0000256" key="8">
    <source>
        <dbReference type="ARBA" id="ARBA00049348"/>
    </source>
</evidence>
<dbReference type="Gene3D" id="3.30.160.70">
    <property type="entry name" value="Methylated DNA-protein cysteine methyltransferase domain"/>
    <property type="match status" value="1"/>
</dbReference>
<dbReference type="RefSeq" id="WP_266120830.1">
    <property type="nucleotide sequence ID" value="NZ_JAPKNA010000002.1"/>
</dbReference>
<name>A0ABT3VLL6_9BURK</name>
<dbReference type="SUPFAM" id="SSF46767">
    <property type="entry name" value="Methylated DNA-protein cysteine methyltransferase, C-terminal domain"/>
    <property type="match status" value="1"/>
</dbReference>
<comment type="catalytic activity">
    <reaction evidence="2">
        <text>a 4-O-methyl-thymidine in DNA + L-cysteinyl-[protein] = a thymidine in DNA + S-methyl-L-cysteinyl-[protein]</text>
        <dbReference type="Rhea" id="RHEA:53428"/>
        <dbReference type="Rhea" id="RHEA-COMP:10131"/>
        <dbReference type="Rhea" id="RHEA-COMP:10132"/>
        <dbReference type="Rhea" id="RHEA-COMP:13555"/>
        <dbReference type="Rhea" id="RHEA-COMP:13556"/>
        <dbReference type="ChEBI" id="CHEBI:29950"/>
        <dbReference type="ChEBI" id="CHEBI:82612"/>
        <dbReference type="ChEBI" id="CHEBI:137386"/>
        <dbReference type="ChEBI" id="CHEBI:137387"/>
        <dbReference type="EC" id="2.1.1.63"/>
    </reaction>
</comment>